<feature type="transmembrane region" description="Helical" evidence="6">
    <location>
        <begin position="89"/>
        <end position="107"/>
    </location>
</feature>
<feature type="transmembrane region" description="Helical" evidence="6">
    <location>
        <begin position="183"/>
        <end position="202"/>
    </location>
</feature>
<feature type="transmembrane region" description="Helical" evidence="6">
    <location>
        <begin position="152"/>
        <end position="176"/>
    </location>
</feature>
<dbReference type="PANTHER" id="PTHR43483">
    <property type="entry name" value="MEMBRANE TRANSPORTER PROTEIN HI_0806-RELATED"/>
    <property type="match status" value="1"/>
</dbReference>
<feature type="transmembrane region" description="Helical" evidence="6">
    <location>
        <begin position="250"/>
        <end position="268"/>
    </location>
</feature>
<feature type="transmembrane region" description="Helical" evidence="6">
    <location>
        <begin position="6"/>
        <end position="39"/>
    </location>
</feature>
<dbReference type="AlphaFoldDB" id="A0A1B4V1L2"/>
<evidence type="ECO:0000313" key="8">
    <source>
        <dbReference type="Proteomes" id="UP000218899"/>
    </source>
</evidence>
<dbReference type="PROSITE" id="PS51257">
    <property type="entry name" value="PROKAR_LIPOPROTEIN"/>
    <property type="match status" value="1"/>
</dbReference>
<evidence type="ECO:0000256" key="5">
    <source>
        <dbReference type="ARBA" id="ARBA00023136"/>
    </source>
</evidence>
<feature type="transmembrane region" description="Helical" evidence="6">
    <location>
        <begin position="51"/>
        <end position="69"/>
    </location>
</feature>
<keyword evidence="8" id="KW-1185">Reference proteome</keyword>
<dbReference type="InterPro" id="IPR002781">
    <property type="entry name" value="TM_pro_TauE-like"/>
</dbReference>
<evidence type="ECO:0000256" key="1">
    <source>
        <dbReference type="ARBA" id="ARBA00004141"/>
    </source>
</evidence>
<sequence length="269" mass="27774">MVAKLLVYAPLLFACGALAGLSAGLLGVGGGIIVVPFLYHVYTALGLGTELAMPLAVGTSLATIVLTSGVAARGHHRRGTVDWPMVRGWLPPVMLGVALGAGYSFVTSGASLKTLFGMLLAVTALHMFVATFRPVSVGRELPGRRMQSALGVAVGSLASVLGIGGGTLMVPLLNLYHYQIHRAVATGSVFGVVISLPATFAYVAGGWGETALPAGSTGYVDWIAFALLVPASILFVPLGVRLAYRLDVTLLKRVFALFLIAVGLEMALG</sequence>
<evidence type="ECO:0000256" key="2">
    <source>
        <dbReference type="ARBA" id="ARBA00009142"/>
    </source>
</evidence>
<proteinExistence type="inferred from homology"/>
<reference evidence="7 8" key="1">
    <citation type="submission" date="2015-08" db="EMBL/GenBank/DDBJ databases">
        <title>Complete genome sequence of Sulfurifustis variabilis.</title>
        <authorList>
            <person name="Miura A."/>
            <person name="Kojima H."/>
            <person name="Fukui M."/>
        </authorList>
    </citation>
    <scope>NUCLEOTIDE SEQUENCE [LARGE SCALE GENOMIC DNA]</scope>
    <source>
        <strain evidence="8">skN76</strain>
    </source>
</reference>
<keyword evidence="5 6" id="KW-0472">Membrane</keyword>
<feature type="transmembrane region" description="Helical" evidence="6">
    <location>
        <begin position="222"/>
        <end position="243"/>
    </location>
</feature>
<protein>
    <recommendedName>
        <fullName evidence="6">Probable membrane transporter protein</fullName>
    </recommendedName>
</protein>
<organism evidence="7 8">
    <name type="scientific">Sulfurifustis variabilis</name>
    <dbReference type="NCBI Taxonomy" id="1675686"/>
    <lineage>
        <taxon>Bacteria</taxon>
        <taxon>Pseudomonadati</taxon>
        <taxon>Pseudomonadota</taxon>
        <taxon>Gammaproteobacteria</taxon>
        <taxon>Acidiferrobacterales</taxon>
        <taxon>Acidiferrobacteraceae</taxon>
        <taxon>Sulfurifustis</taxon>
    </lineage>
</organism>
<comment type="similarity">
    <text evidence="2 6">Belongs to the 4-toluene sulfonate uptake permease (TSUP) (TC 2.A.102) family.</text>
</comment>
<dbReference type="RefSeq" id="WP_096459112.1">
    <property type="nucleotide sequence ID" value="NZ_AP014936.1"/>
</dbReference>
<dbReference type="PANTHER" id="PTHR43483:SF3">
    <property type="entry name" value="MEMBRANE TRANSPORTER PROTEIN HI_0806-RELATED"/>
    <property type="match status" value="1"/>
</dbReference>
<keyword evidence="6" id="KW-1003">Cell membrane</keyword>
<keyword evidence="3 6" id="KW-0812">Transmembrane</keyword>
<keyword evidence="4 6" id="KW-1133">Transmembrane helix</keyword>
<comment type="subcellular location">
    <subcellularLocation>
        <location evidence="6">Cell membrane</location>
        <topology evidence="6">Multi-pass membrane protein</topology>
    </subcellularLocation>
    <subcellularLocation>
        <location evidence="1">Membrane</location>
        <topology evidence="1">Multi-pass membrane protein</topology>
    </subcellularLocation>
</comment>
<evidence type="ECO:0000256" key="3">
    <source>
        <dbReference type="ARBA" id="ARBA00022692"/>
    </source>
</evidence>
<dbReference type="GO" id="GO:0005886">
    <property type="term" value="C:plasma membrane"/>
    <property type="evidence" value="ECO:0007669"/>
    <property type="project" value="UniProtKB-SubCell"/>
</dbReference>
<dbReference type="KEGG" id="sva:SVA_0807"/>
<evidence type="ECO:0000256" key="4">
    <source>
        <dbReference type="ARBA" id="ARBA00022989"/>
    </source>
</evidence>
<gene>
    <name evidence="7" type="ORF">SVA_0807</name>
</gene>
<dbReference type="Pfam" id="PF01925">
    <property type="entry name" value="TauE"/>
    <property type="match status" value="1"/>
</dbReference>
<evidence type="ECO:0000313" key="7">
    <source>
        <dbReference type="EMBL" id="BAU47386.1"/>
    </source>
</evidence>
<dbReference type="EMBL" id="AP014936">
    <property type="protein sequence ID" value="BAU47386.1"/>
    <property type="molecule type" value="Genomic_DNA"/>
</dbReference>
<dbReference type="Proteomes" id="UP000218899">
    <property type="component" value="Chromosome"/>
</dbReference>
<accession>A0A1B4V1L2</accession>
<name>A0A1B4V1L2_9GAMM</name>
<evidence type="ECO:0000256" key="6">
    <source>
        <dbReference type="RuleBase" id="RU363041"/>
    </source>
</evidence>
<dbReference type="OrthoDB" id="457670at2"/>